<dbReference type="EMBL" id="JAXIOK010000013">
    <property type="protein sequence ID" value="KAK4756700.1"/>
    <property type="molecule type" value="Genomic_DNA"/>
</dbReference>
<keyword evidence="4" id="KW-1185">Reference proteome</keyword>
<feature type="region of interest" description="Disordered" evidence="1">
    <location>
        <begin position="617"/>
        <end position="643"/>
    </location>
</feature>
<dbReference type="InterPro" id="IPR056714">
    <property type="entry name" value="DUF7812"/>
</dbReference>
<feature type="compositionally biased region" description="Basic and acidic residues" evidence="1">
    <location>
        <begin position="1"/>
        <end position="19"/>
    </location>
</feature>
<evidence type="ECO:0000313" key="4">
    <source>
        <dbReference type="Proteomes" id="UP001345219"/>
    </source>
</evidence>
<dbReference type="AlphaFoldDB" id="A0AAN7K330"/>
<dbReference type="Pfam" id="PF25104">
    <property type="entry name" value="DUF7812"/>
    <property type="match status" value="1"/>
</dbReference>
<gene>
    <name evidence="3" type="ORF">SAY87_006827</name>
</gene>
<protein>
    <recommendedName>
        <fullName evidence="2">DUF7812 domain-containing protein</fullName>
    </recommendedName>
</protein>
<comment type="caution">
    <text evidence="3">The sequence shown here is derived from an EMBL/GenBank/DDBJ whole genome shotgun (WGS) entry which is preliminary data.</text>
</comment>
<reference evidence="3 4" key="1">
    <citation type="journal article" date="2023" name="Hortic Res">
        <title>Pangenome of water caltrop reveals structural variations and asymmetric subgenome divergence after allopolyploidization.</title>
        <authorList>
            <person name="Zhang X."/>
            <person name="Chen Y."/>
            <person name="Wang L."/>
            <person name="Yuan Y."/>
            <person name="Fang M."/>
            <person name="Shi L."/>
            <person name="Lu R."/>
            <person name="Comes H.P."/>
            <person name="Ma Y."/>
            <person name="Chen Y."/>
            <person name="Huang G."/>
            <person name="Zhou Y."/>
            <person name="Zheng Z."/>
            <person name="Qiu Y."/>
        </authorList>
    </citation>
    <scope>NUCLEOTIDE SEQUENCE [LARGE SCALE GENOMIC DNA]</scope>
    <source>
        <tissue evidence="3">Roots</tissue>
    </source>
</reference>
<organism evidence="3 4">
    <name type="scientific">Trapa incisa</name>
    <dbReference type="NCBI Taxonomy" id="236973"/>
    <lineage>
        <taxon>Eukaryota</taxon>
        <taxon>Viridiplantae</taxon>
        <taxon>Streptophyta</taxon>
        <taxon>Embryophyta</taxon>
        <taxon>Tracheophyta</taxon>
        <taxon>Spermatophyta</taxon>
        <taxon>Magnoliopsida</taxon>
        <taxon>eudicotyledons</taxon>
        <taxon>Gunneridae</taxon>
        <taxon>Pentapetalae</taxon>
        <taxon>rosids</taxon>
        <taxon>malvids</taxon>
        <taxon>Myrtales</taxon>
        <taxon>Lythraceae</taxon>
        <taxon>Trapa</taxon>
    </lineage>
</organism>
<accession>A0AAN7K330</accession>
<dbReference type="PANTHER" id="PTHR36786:SF1">
    <property type="entry name" value="2-ISOPROPYLMALATE SYNTHASE"/>
    <property type="match status" value="1"/>
</dbReference>
<name>A0AAN7K330_9MYRT</name>
<dbReference type="Proteomes" id="UP001345219">
    <property type="component" value="Chromosome 6"/>
</dbReference>
<dbReference type="PANTHER" id="PTHR36786">
    <property type="entry name" value="2-ISOPROPYLMALATE SYNTHASE"/>
    <property type="match status" value="1"/>
</dbReference>
<feature type="region of interest" description="Disordered" evidence="1">
    <location>
        <begin position="1"/>
        <end position="24"/>
    </location>
</feature>
<proteinExistence type="predicted"/>
<sequence>MGSRRLEEGAVHSHPHPPDAGEPPLHQIFKDTISEILTLESVRPPHLRNMYAFFCNFSLRAWADSYQLDIHKLCSIMFRNLEDGLKQYFCSVKKISSHSSSRKKNALPLDFWDQIEGLALSLRCCMLILTWMVFDQDIILKKVKFLLTVLKRLISFNVGRRNGKQIIIFKKFQKKQTYDEDGYVTSVMQDFVASLCFLEPRDPCCSSLCALLEVYADELLAAESLRKCFACVESSLYQKPFFKTSICSSEIELVLEVICAHLILHVSDEQVVENALDRLIGHHIKGSRFPELGMSTALSLLLNPILLSAPQLFQAHVILLVSEAINTGMAWGNMGMHIREVDYYLVAFEKSLYMYKRHISSYWDNKPMDPRDASLYSCSRDRSIPSFRSCIMEKTGQKLDFLDAKVQSLWDQHMQQNKTPESKSGLLSASITYIKENADFLEETHADEIISVLVSLTLRSFNDASSDSIICLKPGGNPKVIYVLSSILRLMARSLSSLMWCLNHSGSTGRLNRLKNSSPCRVYELLLHAMCCFQQFDVHLPVQTSFCKMLKAHPVSRHEQSNWMLMHFYDLLSLSFASGFDFLVKSCLSVMIQLLNLFVFEEGSIAALKSIFSPEDQSSAFGQYPRDEEAAEQGSSEKRKKSSQIASTFLKIHRQCPRIQGELGDHVEPFSLDNAREETCSGEVFFNCLMEGSREDFSDLVDFVELKENKDYSLWLKNRQKYHKWRLEKTAVLRWKRKKMMPRWKRE</sequence>
<feature type="domain" description="DUF7812" evidence="2">
    <location>
        <begin position="122"/>
        <end position="608"/>
    </location>
</feature>
<evidence type="ECO:0000256" key="1">
    <source>
        <dbReference type="SAM" id="MobiDB-lite"/>
    </source>
</evidence>
<evidence type="ECO:0000259" key="2">
    <source>
        <dbReference type="Pfam" id="PF25104"/>
    </source>
</evidence>
<evidence type="ECO:0000313" key="3">
    <source>
        <dbReference type="EMBL" id="KAK4756700.1"/>
    </source>
</evidence>